<dbReference type="Pfam" id="PF01594">
    <property type="entry name" value="AI-2E_transport"/>
    <property type="match status" value="1"/>
</dbReference>
<feature type="transmembrane region" description="Helical" evidence="8">
    <location>
        <begin position="7"/>
        <end position="26"/>
    </location>
</feature>
<dbReference type="AlphaFoldDB" id="A0A7G9B4C1"/>
<evidence type="ECO:0000313" key="9">
    <source>
        <dbReference type="EMBL" id="QNL44402.1"/>
    </source>
</evidence>
<feature type="transmembrane region" description="Helical" evidence="8">
    <location>
        <begin position="79"/>
        <end position="100"/>
    </location>
</feature>
<evidence type="ECO:0000256" key="7">
    <source>
        <dbReference type="ARBA" id="ARBA00023136"/>
    </source>
</evidence>
<organism evidence="9 10">
    <name type="scientific">Oscillibacter hominis</name>
    <dbReference type="NCBI Taxonomy" id="2763056"/>
    <lineage>
        <taxon>Bacteria</taxon>
        <taxon>Bacillati</taxon>
        <taxon>Bacillota</taxon>
        <taxon>Clostridia</taxon>
        <taxon>Eubacteriales</taxon>
        <taxon>Oscillospiraceae</taxon>
        <taxon>Oscillibacter</taxon>
    </lineage>
</organism>
<evidence type="ECO:0000256" key="1">
    <source>
        <dbReference type="ARBA" id="ARBA00004651"/>
    </source>
</evidence>
<comment type="subcellular location">
    <subcellularLocation>
        <location evidence="1">Cell membrane</location>
        <topology evidence="1">Multi-pass membrane protein</topology>
    </subcellularLocation>
</comment>
<accession>A0A7G9B4C1</accession>
<dbReference type="Proteomes" id="UP000515960">
    <property type="component" value="Chromosome"/>
</dbReference>
<dbReference type="PANTHER" id="PTHR21716:SF53">
    <property type="entry name" value="PERMEASE PERM-RELATED"/>
    <property type="match status" value="1"/>
</dbReference>
<keyword evidence="6 8" id="KW-1133">Transmembrane helix</keyword>
<evidence type="ECO:0000256" key="5">
    <source>
        <dbReference type="ARBA" id="ARBA00022692"/>
    </source>
</evidence>
<dbReference type="GO" id="GO:0055085">
    <property type="term" value="P:transmembrane transport"/>
    <property type="evidence" value="ECO:0007669"/>
    <property type="project" value="TreeGrafter"/>
</dbReference>
<name>A0A7G9B4C1_9FIRM</name>
<reference evidence="9 10" key="1">
    <citation type="submission" date="2020-08" db="EMBL/GenBank/DDBJ databases">
        <authorList>
            <person name="Liu C."/>
            <person name="Sun Q."/>
        </authorList>
    </citation>
    <scope>NUCLEOTIDE SEQUENCE [LARGE SCALE GENOMIC DNA]</scope>
    <source>
        <strain evidence="9 10">NSJ-62</strain>
    </source>
</reference>
<feature type="transmembrane region" description="Helical" evidence="8">
    <location>
        <begin position="171"/>
        <end position="193"/>
    </location>
</feature>
<dbReference type="KEGG" id="ohi:H8790_13340"/>
<evidence type="ECO:0000256" key="4">
    <source>
        <dbReference type="ARBA" id="ARBA00022475"/>
    </source>
</evidence>
<evidence type="ECO:0000313" key="10">
    <source>
        <dbReference type="Proteomes" id="UP000515960"/>
    </source>
</evidence>
<protein>
    <submittedName>
        <fullName evidence="9">AI-2E family transporter</fullName>
    </submittedName>
</protein>
<gene>
    <name evidence="9" type="ORF">H8790_13340</name>
</gene>
<evidence type="ECO:0000256" key="3">
    <source>
        <dbReference type="ARBA" id="ARBA00022448"/>
    </source>
</evidence>
<dbReference type="RefSeq" id="WP_187333003.1">
    <property type="nucleotide sequence ID" value="NZ_CP060490.1"/>
</dbReference>
<feature type="transmembrane region" description="Helical" evidence="8">
    <location>
        <begin position="261"/>
        <end position="290"/>
    </location>
</feature>
<keyword evidence="3" id="KW-0813">Transport</keyword>
<evidence type="ECO:0000256" key="2">
    <source>
        <dbReference type="ARBA" id="ARBA00009773"/>
    </source>
</evidence>
<dbReference type="EMBL" id="CP060490">
    <property type="protein sequence ID" value="QNL44402.1"/>
    <property type="molecule type" value="Genomic_DNA"/>
</dbReference>
<dbReference type="GO" id="GO:0005886">
    <property type="term" value="C:plasma membrane"/>
    <property type="evidence" value="ECO:0007669"/>
    <property type="project" value="UniProtKB-SubCell"/>
</dbReference>
<sequence length="383" mass="41415">MDKQHSFSFRNVTLLVLGTVALYWGLNHLEVIGKALGTLIGFASPFLIGCGLAFLMNIPMRAVERGLSKVGSGAWVRPVSIVVTLILVLGVISAVVFVVAPQIGTTVASIRDRFPGFIRECEALAAELSKRLPEITVAVNNIGLDLNKLTSELSNWLSSLGKDVLSSSLNLATSVFSGVVTFSIAFVFALYILAGKEKLGRQMVHLMRAYLPGHLVDEVLRVCRLTGDTFSSFFTGQCLEACILGFMFFVAMSIFRFPFALLVAVLVGFTALIPVFGAFIGCVVGAFLILVENPIQALWFIVLFLVLQQVEGNLIYPRVVGSSVGLPPIWVLVAVTIGGSTSGVVGMLLFIPTASVLYALLRQNVRRRLKAQTAQQAPPRPKR</sequence>
<proteinExistence type="inferred from homology"/>
<evidence type="ECO:0000256" key="8">
    <source>
        <dbReference type="SAM" id="Phobius"/>
    </source>
</evidence>
<keyword evidence="4" id="KW-1003">Cell membrane</keyword>
<keyword evidence="10" id="KW-1185">Reference proteome</keyword>
<feature type="transmembrane region" description="Helical" evidence="8">
    <location>
        <begin position="38"/>
        <end position="58"/>
    </location>
</feature>
<keyword evidence="5 8" id="KW-0812">Transmembrane</keyword>
<feature type="transmembrane region" description="Helical" evidence="8">
    <location>
        <begin position="297"/>
        <end position="316"/>
    </location>
</feature>
<evidence type="ECO:0000256" key="6">
    <source>
        <dbReference type="ARBA" id="ARBA00022989"/>
    </source>
</evidence>
<feature type="transmembrane region" description="Helical" evidence="8">
    <location>
        <begin position="234"/>
        <end position="255"/>
    </location>
</feature>
<comment type="similarity">
    <text evidence="2">Belongs to the autoinducer-2 exporter (AI-2E) (TC 2.A.86) family.</text>
</comment>
<keyword evidence="7 8" id="KW-0472">Membrane</keyword>
<dbReference type="InterPro" id="IPR002549">
    <property type="entry name" value="AI-2E-like"/>
</dbReference>
<dbReference type="PANTHER" id="PTHR21716">
    <property type="entry name" value="TRANSMEMBRANE PROTEIN"/>
    <property type="match status" value="1"/>
</dbReference>
<feature type="transmembrane region" description="Helical" evidence="8">
    <location>
        <begin position="328"/>
        <end position="361"/>
    </location>
</feature>